<accession>A0A0L9VR88</accession>
<protein>
    <submittedName>
        <fullName evidence="1">Uncharacterized protein</fullName>
    </submittedName>
</protein>
<dbReference type="Proteomes" id="UP000053144">
    <property type="component" value="Chromosome 11"/>
</dbReference>
<dbReference type="AlphaFoldDB" id="A0A0L9VR88"/>
<proteinExistence type="predicted"/>
<evidence type="ECO:0000313" key="2">
    <source>
        <dbReference type="Proteomes" id="UP000053144"/>
    </source>
</evidence>
<organism evidence="1 2">
    <name type="scientific">Phaseolus angularis</name>
    <name type="common">Azuki bean</name>
    <name type="synonym">Vigna angularis</name>
    <dbReference type="NCBI Taxonomy" id="3914"/>
    <lineage>
        <taxon>Eukaryota</taxon>
        <taxon>Viridiplantae</taxon>
        <taxon>Streptophyta</taxon>
        <taxon>Embryophyta</taxon>
        <taxon>Tracheophyta</taxon>
        <taxon>Spermatophyta</taxon>
        <taxon>Magnoliopsida</taxon>
        <taxon>eudicotyledons</taxon>
        <taxon>Gunneridae</taxon>
        <taxon>Pentapetalae</taxon>
        <taxon>rosids</taxon>
        <taxon>fabids</taxon>
        <taxon>Fabales</taxon>
        <taxon>Fabaceae</taxon>
        <taxon>Papilionoideae</taxon>
        <taxon>50 kb inversion clade</taxon>
        <taxon>NPAAA clade</taxon>
        <taxon>indigoferoid/millettioid clade</taxon>
        <taxon>Phaseoleae</taxon>
        <taxon>Vigna</taxon>
    </lineage>
</organism>
<name>A0A0L9VR88_PHAAN</name>
<dbReference type="EMBL" id="CM003381">
    <property type="protein sequence ID" value="KOM57586.1"/>
    <property type="molecule type" value="Genomic_DNA"/>
</dbReference>
<sequence>MQRNGLKMTGENRKVSGMKQWFSEGETEAQFQTVVFCELGSEIEAEIWVLKCDADGWRCATTLAMMQGSAVQVERKHEWLRGLSNKKLVKKREWQLVHLLTLGANPHLLTTRLSSTLVGM</sequence>
<gene>
    <name evidence="1" type="ORF">LR48_Vigan11g061900</name>
</gene>
<evidence type="ECO:0000313" key="1">
    <source>
        <dbReference type="EMBL" id="KOM57586.1"/>
    </source>
</evidence>
<dbReference type="Gramene" id="KOM57586">
    <property type="protein sequence ID" value="KOM57586"/>
    <property type="gene ID" value="LR48_Vigan11g061900"/>
</dbReference>
<reference evidence="2" key="1">
    <citation type="journal article" date="2015" name="Proc. Natl. Acad. Sci. U.S.A.">
        <title>Genome sequencing of adzuki bean (Vigna angularis) provides insight into high starch and low fat accumulation and domestication.</title>
        <authorList>
            <person name="Yang K."/>
            <person name="Tian Z."/>
            <person name="Chen C."/>
            <person name="Luo L."/>
            <person name="Zhao B."/>
            <person name="Wang Z."/>
            <person name="Yu L."/>
            <person name="Li Y."/>
            <person name="Sun Y."/>
            <person name="Li W."/>
            <person name="Chen Y."/>
            <person name="Li Y."/>
            <person name="Zhang Y."/>
            <person name="Ai D."/>
            <person name="Zhao J."/>
            <person name="Shang C."/>
            <person name="Ma Y."/>
            <person name="Wu B."/>
            <person name="Wang M."/>
            <person name="Gao L."/>
            <person name="Sun D."/>
            <person name="Zhang P."/>
            <person name="Guo F."/>
            <person name="Wang W."/>
            <person name="Li Y."/>
            <person name="Wang J."/>
            <person name="Varshney R.K."/>
            <person name="Wang J."/>
            <person name="Ling H.Q."/>
            <person name="Wan P."/>
        </authorList>
    </citation>
    <scope>NUCLEOTIDE SEQUENCE</scope>
    <source>
        <strain evidence="2">cv. Jingnong 6</strain>
    </source>
</reference>